<dbReference type="Gene3D" id="3.40.30.120">
    <property type="match status" value="1"/>
</dbReference>
<evidence type="ECO:0000256" key="3">
    <source>
        <dbReference type="ARBA" id="ARBA00022630"/>
    </source>
</evidence>
<organism evidence="6 7">
    <name type="scientific">Caulobacter hibisci</name>
    <dbReference type="NCBI Taxonomy" id="2035993"/>
    <lineage>
        <taxon>Bacteria</taxon>
        <taxon>Pseudomonadati</taxon>
        <taxon>Pseudomonadota</taxon>
        <taxon>Alphaproteobacteria</taxon>
        <taxon>Caulobacterales</taxon>
        <taxon>Caulobacteraceae</taxon>
        <taxon>Caulobacter</taxon>
    </lineage>
</organism>
<protein>
    <submittedName>
        <fullName evidence="6">FAD-dependent oxidoreductase</fullName>
    </submittedName>
</protein>
<evidence type="ECO:0000256" key="2">
    <source>
        <dbReference type="ARBA" id="ARBA00007801"/>
    </source>
</evidence>
<sequence>MEDLKPIDVLICGAGAAGLTLAIDLARRGVTFRLVDRLDAPFAGSRGKGVQPRTLEVFEDLGVVEALMAAGGPYPAQRIHRPDGGPEGGHDEVQEMAVTPPTAQEPYRTPLMVPQFATEAVLRARLGRLGGAVEYGRELLAFEQRDDHVVAQLGGAAGPETIACRYLVGGDGGRSFVRKALDVDFPGKTLGVRAIVADIVLEGLPRDAWHRFNDGDMARQYALCPLAGTELFQLQAPIPLEGEVDLSAAGLQAFIAARTPGTALVVREVRWASAYGMNARLADRYRVGRVFLIGDAAHIHPPTGGQGLNTSVQDAYNLGWKLAAVLAGAPEVLLDTYEEERRPIAATMLGLATDLLDRARRGDMRRGREVHQLDLGYPSSSLALEAPERQGGLLAGDRAPDAALRDADGGAVRLFELTSGPHWTLVVRGAADGLPASSEALWVVAIGEDGAFRDPDDALGAVYGLARGDLALIRPDGYVGAIIAAGERGRLAAYLDRVLPPA</sequence>
<name>A0ABS0T4U8_9CAUL</name>
<feature type="domain" description="FAD-binding" evidence="5">
    <location>
        <begin position="8"/>
        <end position="349"/>
    </location>
</feature>
<dbReference type="Gene3D" id="3.30.70.2450">
    <property type="match status" value="1"/>
</dbReference>
<dbReference type="Pfam" id="PF01494">
    <property type="entry name" value="FAD_binding_3"/>
    <property type="match status" value="1"/>
</dbReference>
<dbReference type="SUPFAM" id="SSF52833">
    <property type="entry name" value="Thioredoxin-like"/>
    <property type="match status" value="1"/>
</dbReference>
<evidence type="ECO:0000256" key="1">
    <source>
        <dbReference type="ARBA" id="ARBA00001974"/>
    </source>
</evidence>
<dbReference type="Pfam" id="PF21274">
    <property type="entry name" value="Rng_hyd_C"/>
    <property type="match status" value="1"/>
</dbReference>
<comment type="cofactor">
    <cofactor evidence="1">
        <name>FAD</name>
        <dbReference type="ChEBI" id="CHEBI:57692"/>
    </cofactor>
</comment>
<evidence type="ECO:0000256" key="4">
    <source>
        <dbReference type="ARBA" id="ARBA00022827"/>
    </source>
</evidence>
<proteinExistence type="inferred from homology"/>
<keyword evidence="4" id="KW-0274">FAD</keyword>
<comment type="caution">
    <text evidence="6">The sequence shown here is derived from an EMBL/GenBank/DDBJ whole genome shotgun (WGS) entry which is preliminary data.</text>
</comment>
<dbReference type="NCBIfam" id="NF004832">
    <property type="entry name" value="PRK06184.1"/>
    <property type="match status" value="1"/>
</dbReference>
<dbReference type="InterPro" id="IPR036249">
    <property type="entry name" value="Thioredoxin-like_sf"/>
</dbReference>
<dbReference type="RefSeq" id="WP_198577816.1">
    <property type="nucleotide sequence ID" value="NZ_JADWOX010000016.1"/>
</dbReference>
<dbReference type="PANTHER" id="PTHR43004">
    <property type="entry name" value="TRK SYSTEM POTASSIUM UPTAKE PROTEIN"/>
    <property type="match status" value="1"/>
</dbReference>
<comment type="similarity">
    <text evidence="2">Belongs to the PheA/TfdB FAD monooxygenase family.</text>
</comment>
<dbReference type="InterPro" id="IPR036188">
    <property type="entry name" value="FAD/NAD-bd_sf"/>
</dbReference>
<evidence type="ECO:0000313" key="7">
    <source>
        <dbReference type="Proteomes" id="UP000639859"/>
    </source>
</evidence>
<keyword evidence="7" id="KW-1185">Reference proteome</keyword>
<dbReference type="InterPro" id="IPR050641">
    <property type="entry name" value="RIFMO-like"/>
</dbReference>
<gene>
    <name evidence="6" type="ORF">I4Q42_19795</name>
</gene>
<accession>A0ABS0T4U8</accession>
<dbReference type="PANTHER" id="PTHR43004:SF19">
    <property type="entry name" value="BINDING MONOOXYGENASE, PUTATIVE (JCVI)-RELATED"/>
    <property type="match status" value="1"/>
</dbReference>
<keyword evidence="3" id="KW-0285">Flavoprotein</keyword>
<dbReference type="InterPro" id="IPR002938">
    <property type="entry name" value="FAD-bd"/>
</dbReference>
<dbReference type="PRINTS" id="PR00420">
    <property type="entry name" value="RNGMNOXGNASE"/>
</dbReference>
<reference evidence="6 7" key="1">
    <citation type="submission" date="2020-11" db="EMBL/GenBank/DDBJ databases">
        <title>genome sequence of strain KACC 18849.</title>
        <authorList>
            <person name="Gao J."/>
            <person name="Zhang X."/>
        </authorList>
    </citation>
    <scope>NUCLEOTIDE SEQUENCE [LARGE SCALE GENOMIC DNA]</scope>
    <source>
        <strain evidence="6 7">KACC 18849</strain>
    </source>
</reference>
<dbReference type="EMBL" id="JADWOX010000016">
    <property type="protein sequence ID" value="MBI1685918.1"/>
    <property type="molecule type" value="Genomic_DNA"/>
</dbReference>
<dbReference type="Proteomes" id="UP000639859">
    <property type="component" value="Unassembled WGS sequence"/>
</dbReference>
<evidence type="ECO:0000313" key="6">
    <source>
        <dbReference type="EMBL" id="MBI1685918.1"/>
    </source>
</evidence>
<evidence type="ECO:0000259" key="5">
    <source>
        <dbReference type="Pfam" id="PF01494"/>
    </source>
</evidence>
<dbReference type="Gene3D" id="3.50.50.60">
    <property type="entry name" value="FAD/NAD(P)-binding domain"/>
    <property type="match status" value="1"/>
</dbReference>
<dbReference type="SUPFAM" id="SSF51905">
    <property type="entry name" value="FAD/NAD(P)-binding domain"/>
    <property type="match status" value="1"/>
</dbReference>